<dbReference type="Pfam" id="PF00583">
    <property type="entry name" value="Acetyltransf_1"/>
    <property type="match status" value="1"/>
</dbReference>
<dbReference type="PANTHER" id="PTHR13947:SF37">
    <property type="entry name" value="LD18367P"/>
    <property type="match status" value="1"/>
</dbReference>
<dbReference type="PROSITE" id="PS51186">
    <property type="entry name" value="GNAT"/>
    <property type="match status" value="1"/>
</dbReference>
<organism evidence="3 4">
    <name type="scientific">Georgenia deserti</name>
    <dbReference type="NCBI Taxonomy" id="2093781"/>
    <lineage>
        <taxon>Bacteria</taxon>
        <taxon>Bacillati</taxon>
        <taxon>Actinomycetota</taxon>
        <taxon>Actinomycetes</taxon>
        <taxon>Micrococcales</taxon>
        <taxon>Bogoriellaceae</taxon>
        <taxon>Georgenia</taxon>
    </lineage>
</organism>
<dbReference type="EMBL" id="JBHUEE010000001">
    <property type="protein sequence ID" value="MFD1716908.1"/>
    <property type="molecule type" value="Genomic_DNA"/>
</dbReference>
<dbReference type="GO" id="GO:0016746">
    <property type="term" value="F:acyltransferase activity"/>
    <property type="evidence" value="ECO:0007669"/>
    <property type="project" value="UniProtKB-KW"/>
</dbReference>
<name>A0ABW4L241_9MICO</name>
<dbReference type="RefSeq" id="WP_388002323.1">
    <property type="nucleotide sequence ID" value="NZ_JBHUEE010000001.1"/>
</dbReference>
<feature type="domain" description="N-acetyltransferase" evidence="2">
    <location>
        <begin position="5"/>
        <end position="172"/>
    </location>
</feature>
<dbReference type="PANTHER" id="PTHR13947">
    <property type="entry name" value="GNAT FAMILY N-ACETYLTRANSFERASE"/>
    <property type="match status" value="1"/>
</dbReference>
<dbReference type="CDD" id="cd04301">
    <property type="entry name" value="NAT_SF"/>
    <property type="match status" value="1"/>
</dbReference>
<dbReference type="InterPro" id="IPR000182">
    <property type="entry name" value="GNAT_dom"/>
</dbReference>
<dbReference type="InterPro" id="IPR050769">
    <property type="entry name" value="NAT_camello-type"/>
</dbReference>
<dbReference type="Proteomes" id="UP001597277">
    <property type="component" value="Unassembled WGS sequence"/>
</dbReference>
<accession>A0ABW4L241</accession>
<dbReference type="Gene3D" id="3.40.630.30">
    <property type="match status" value="1"/>
</dbReference>
<dbReference type="InterPro" id="IPR016181">
    <property type="entry name" value="Acyl_CoA_acyltransferase"/>
</dbReference>
<proteinExistence type="predicted"/>
<comment type="caution">
    <text evidence="3">The sequence shown here is derived from an EMBL/GenBank/DDBJ whole genome shotgun (WGS) entry which is preliminary data.</text>
</comment>
<dbReference type="EC" id="2.3.-.-" evidence="3"/>
<keyword evidence="3" id="KW-0012">Acyltransferase</keyword>
<evidence type="ECO:0000256" key="1">
    <source>
        <dbReference type="ARBA" id="ARBA00022679"/>
    </source>
</evidence>
<reference evidence="4" key="1">
    <citation type="journal article" date="2019" name="Int. J. Syst. Evol. Microbiol.">
        <title>The Global Catalogue of Microorganisms (GCM) 10K type strain sequencing project: providing services to taxonomists for standard genome sequencing and annotation.</title>
        <authorList>
            <consortium name="The Broad Institute Genomics Platform"/>
            <consortium name="The Broad Institute Genome Sequencing Center for Infectious Disease"/>
            <person name="Wu L."/>
            <person name="Ma J."/>
        </authorList>
    </citation>
    <scope>NUCLEOTIDE SEQUENCE [LARGE SCALE GENOMIC DNA]</scope>
    <source>
        <strain evidence="4">JCM 17130</strain>
    </source>
</reference>
<sequence>MTVTLVVGPAAPEEFDRLGEIGVRAYLTAAHTRASMSVEYAAVLRDVAGRNTGQDVVLAARAGQDVLGSVTLAPAGSPWADLAHEGETEIRMLAVDPAAQGRGAGEALLRAAETWAREEGYRALVLSVVGSQGRQRPHRLYERLGYRRATDRDYVGSWEPRPAMWCYVKDVTTTDRGA</sequence>
<keyword evidence="1 3" id="KW-0808">Transferase</keyword>
<dbReference type="SUPFAM" id="SSF55729">
    <property type="entry name" value="Acyl-CoA N-acyltransferases (Nat)"/>
    <property type="match status" value="1"/>
</dbReference>
<gene>
    <name evidence="3" type="ORF">ACFSE6_03615</name>
</gene>
<protein>
    <submittedName>
        <fullName evidence="3">GNAT family N-acetyltransferase</fullName>
        <ecNumber evidence="3">2.3.-.-</ecNumber>
    </submittedName>
</protein>
<evidence type="ECO:0000259" key="2">
    <source>
        <dbReference type="PROSITE" id="PS51186"/>
    </source>
</evidence>
<evidence type="ECO:0000313" key="4">
    <source>
        <dbReference type="Proteomes" id="UP001597277"/>
    </source>
</evidence>
<evidence type="ECO:0000313" key="3">
    <source>
        <dbReference type="EMBL" id="MFD1716908.1"/>
    </source>
</evidence>
<keyword evidence="4" id="KW-1185">Reference proteome</keyword>